<evidence type="ECO:0000256" key="6">
    <source>
        <dbReference type="ARBA" id="ARBA00032162"/>
    </source>
</evidence>
<dbReference type="AlphaFoldDB" id="A0A7W6E844"/>
<evidence type="ECO:0000256" key="2">
    <source>
        <dbReference type="ARBA" id="ARBA00001946"/>
    </source>
</evidence>
<comment type="cofactor">
    <cofactor evidence="2">
        <name>Mg(2+)</name>
        <dbReference type="ChEBI" id="CHEBI:18420"/>
    </cofactor>
</comment>
<name>A0A7W6E844_9RHOB</name>
<evidence type="ECO:0000259" key="8">
    <source>
        <dbReference type="PROSITE" id="PS51462"/>
    </source>
</evidence>
<dbReference type="GO" id="GO:0006753">
    <property type="term" value="P:nucleoside phosphate metabolic process"/>
    <property type="evidence" value="ECO:0007669"/>
    <property type="project" value="TreeGrafter"/>
</dbReference>
<dbReference type="InterPro" id="IPR000086">
    <property type="entry name" value="NUDIX_hydrolase_dom"/>
</dbReference>
<accession>A0A7W6E844</accession>
<evidence type="ECO:0000256" key="1">
    <source>
        <dbReference type="ARBA" id="ARBA00000847"/>
    </source>
</evidence>
<dbReference type="CDD" id="cd24161">
    <property type="entry name" value="NUDIX_ADPRase_Ndx2"/>
    <property type="match status" value="1"/>
</dbReference>
<dbReference type="GO" id="GO:0005829">
    <property type="term" value="C:cytosol"/>
    <property type="evidence" value="ECO:0007669"/>
    <property type="project" value="TreeGrafter"/>
</dbReference>
<dbReference type="EMBL" id="JACIEI010000012">
    <property type="protein sequence ID" value="MBB3995216.1"/>
    <property type="molecule type" value="Genomic_DNA"/>
</dbReference>
<dbReference type="InterPro" id="IPR015797">
    <property type="entry name" value="NUDIX_hydrolase-like_dom_sf"/>
</dbReference>
<reference evidence="9 10" key="1">
    <citation type="submission" date="2020-08" db="EMBL/GenBank/DDBJ databases">
        <title>Genomic Encyclopedia of Type Strains, Phase IV (KMG-IV): sequencing the most valuable type-strain genomes for metagenomic binning, comparative biology and taxonomic classification.</title>
        <authorList>
            <person name="Goeker M."/>
        </authorList>
    </citation>
    <scope>NUCLEOTIDE SEQUENCE [LARGE SCALE GENOMIC DNA]</scope>
    <source>
        <strain evidence="9 10">DSM 102234</strain>
    </source>
</reference>
<keyword evidence="5 9" id="KW-0378">Hydrolase</keyword>
<keyword evidence="10" id="KW-1185">Reference proteome</keyword>
<evidence type="ECO:0000256" key="5">
    <source>
        <dbReference type="ARBA" id="ARBA00022801"/>
    </source>
</evidence>
<dbReference type="Pfam" id="PF00293">
    <property type="entry name" value="NUDIX"/>
    <property type="match status" value="1"/>
</dbReference>
<evidence type="ECO:0000256" key="7">
    <source>
        <dbReference type="ARBA" id="ARBA00032272"/>
    </source>
</evidence>
<evidence type="ECO:0000313" key="9">
    <source>
        <dbReference type="EMBL" id="MBB3995216.1"/>
    </source>
</evidence>
<dbReference type="PANTHER" id="PTHR11839">
    <property type="entry name" value="UDP/ADP-SUGAR PYROPHOSPHATASE"/>
    <property type="match status" value="1"/>
</dbReference>
<dbReference type="Proteomes" id="UP000530268">
    <property type="component" value="Unassembled WGS sequence"/>
</dbReference>
<dbReference type="RefSeq" id="WP_184566939.1">
    <property type="nucleotide sequence ID" value="NZ_JACIEI010000012.1"/>
</dbReference>
<evidence type="ECO:0000256" key="4">
    <source>
        <dbReference type="ARBA" id="ARBA00016377"/>
    </source>
</evidence>
<feature type="domain" description="Nudix hydrolase" evidence="8">
    <location>
        <begin position="39"/>
        <end position="170"/>
    </location>
</feature>
<comment type="caution">
    <text evidence="9">The sequence shown here is derived from an EMBL/GenBank/DDBJ whole genome shotgun (WGS) entry which is preliminary data.</text>
</comment>
<evidence type="ECO:0000256" key="3">
    <source>
        <dbReference type="ARBA" id="ARBA00007275"/>
    </source>
</evidence>
<proteinExistence type="inferred from homology"/>
<sequence length="180" mass="20471">MGDIKRIGRRTVYENRWMKVHEDDVRFPDGSEGIYGIVDKEDFVLIIPRHHDGRYQLVQQFRYPVANRYWEFPQGSWETRPGSNPEIVALGELEEETGFRAESLQKLGHLFEAYGFSNQGFHVFLADKLVQGEAARGHEEQDMLTASFSPKEVADLICTGQIKDAPTIAALGLLNISESE</sequence>
<dbReference type="PANTHER" id="PTHR11839:SF18">
    <property type="entry name" value="NUDIX HYDROLASE DOMAIN-CONTAINING PROTEIN"/>
    <property type="match status" value="1"/>
</dbReference>
<protein>
    <recommendedName>
        <fullName evidence="4">GDP-mannose pyrophosphatase</fullName>
    </recommendedName>
    <alternativeName>
        <fullName evidence="6">GDP-mannose hydrolase</fullName>
    </alternativeName>
    <alternativeName>
        <fullName evidence="7">GDPMK</fullName>
    </alternativeName>
</protein>
<gene>
    <name evidence="9" type="ORF">GGR95_002868</name>
</gene>
<dbReference type="SUPFAM" id="SSF55811">
    <property type="entry name" value="Nudix"/>
    <property type="match status" value="1"/>
</dbReference>
<dbReference type="GO" id="GO:0016787">
    <property type="term" value="F:hydrolase activity"/>
    <property type="evidence" value="ECO:0007669"/>
    <property type="project" value="UniProtKB-KW"/>
</dbReference>
<evidence type="ECO:0000313" key="10">
    <source>
        <dbReference type="Proteomes" id="UP000530268"/>
    </source>
</evidence>
<dbReference type="GO" id="GO:0019693">
    <property type="term" value="P:ribose phosphate metabolic process"/>
    <property type="evidence" value="ECO:0007669"/>
    <property type="project" value="TreeGrafter"/>
</dbReference>
<organism evidence="9 10">
    <name type="scientific">Sulfitobacter undariae</name>
    <dbReference type="NCBI Taxonomy" id="1563671"/>
    <lineage>
        <taxon>Bacteria</taxon>
        <taxon>Pseudomonadati</taxon>
        <taxon>Pseudomonadota</taxon>
        <taxon>Alphaproteobacteria</taxon>
        <taxon>Rhodobacterales</taxon>
        <taxon>Roseobacteraceae</taxon>
        <taxon>Sulfitobacter</taxon>
    </lineage>
</organism>
<comment type="catalytic activity">
    <reaction evidence="1">
        <text>GDP-alpha-D-mannose + H2O = alpha-D-mannose 1-phosphate + GMP + 2 H(+)</text>
        <dbReference type="Rhea" id="RHEA:27978"/>
        <dbReference type="ChEBI" id="CHEBI:15377"/>
        <dbReference type="ChEBI" id="CHEBI:15378"/>
        <dbReference type="ChEBI" id="CHEBI:57527"/>
        <dbReference type="ChEBI" id="CHEBI:58115"/>
        <dbReference type="ChEBI" id="CHEBI:58409"/>
    </reaction>
</comment>
<comment type="similarity">
    <text evidence="3">Belongs to the Nudix hydrolase family. NudK subfamily.</text>
</comment>
<dbReference type="PROSITE" id="PS51462">
    <property type="entry name" value="NUDIX"/>
    <property type="match status" value="1"/>
</dbReference>
<dbReference type="Gene3D" id="3.90.79.10">
    <property type="entry name" value="Nucleoside Triphosphate Pyrophosphohydrolase"/>
    <property type="match status" value="1"/>
</dbReference>